<evidence type="ECO:0000313" key="1">
    <source>
        <dbReference type="EMBL" id="PRQ01028.1"/>
    </source>
</evidence>
<keyword evidence="2" id="KW-1185">Reference proteome</keyword>
<protein>
    <submittedName>
        <fullName evidence="1">Uncharacterized protein</fullName>
    </submittedName>
</protein>
<proteinExistence type="predicted"/>
<dbReference type="Proteomes" id="UP000237968">
    <property type="component" value="Unassembled WGS sequence"/>
</dbReference>
<dbReference type="AlphaFoldDB" id="A0A2S9Y7E2"/>
<gene>
    <name evidence="1" type="ORF">ENSA5_27100</name>
</gene>
<organism evidence="1 2">
    <name type="scientific">Enhygromyxa salina</name>
    <dbReference type="NCBI Taxonomy" id="215803"/>
    <lineage>
        <taxon>Bacteria</taxon>
        <taxon>Pseudomonadati</taxon>
        <taxon>Myxococcota</taxon>
        <taxon>Polyangia</taxon>
        <taxon>Nannocystales</taxon>
        <taxon>Nannocystaceae</taxon>
        <taxon>Enhygromyxa</taxon>
    </lineage>
</organism>
<reference evidence="1 2" key="1">
    <citation type="submission" date="2018-03" db="EMBL/GenBank/DDBJ databases">
        <title>Draft Genome Sequences of the Obligatory Marine Myxobacteria Enhygromyxa salina SWB005.</title>
        <authorList>
            <person name="Poehlein A."/>
            <person name="Moghaddam J.A."/>
            <person name="Harms H."/>
            <person name="Alanjari M."/>
            <person name="Koenig G.M."/>
            <person name="Daniel R."/>
            <person name="Schaeberle T.F."/>
        </authorList>
    </citation>
    <scope>NUCLEOTIDE SEQUENCE [LARGE SCALE GENOMIC DNA]</scope>
    <source>
        <strain evidence="1 2">SWB005</strain>
    </source>
</reference>
<sequence>MTDALDARWDGFLAKIRERFDLLMSESLAGCAALLAQTGGDTVPVSNAWQGMRMRGLGLQAKISDAWNDQVQDKYHDAEAYDQADAAWARAEHMIDEIEIELERVETKIFADALRSLLTMAATEQAALRCSQCGAELESAVYLQTVELNCRHCGALVTIEPGPRARMAVAMAHHLWREACWPLWLERHRADKAARDARTPTLELLQAWEEAEINYWSAWLRERAKLLPNTTAELDKELRGRLHQFYEGLEREAVWTRAGSPRRCR</sequence>
<dbReference type="RefSeq" id="WP_106392098.1">
    <property type="nucleotide sequence ID" value="NZ_PVNK01000136.1"/>
</dbReference>
<dbReference type="OrthoDB" id="5502466at2"/>
<dbReference type="EMBL" id="PVNK01000136">
    <property type="protein sequence ID" value="PRQ01028.1"/>
    <property type="molecule type" value="Genomic_DNA"/>
</dbReference>
<comment type="caution">
    <text evidence="1">The sequence shown here is derived from an EMBL/GenBank/DDBJ whole genome shotgun (WGS) entry which is preliminary data.</text>
</comment>
<accession>A0A2S9Y7E2</accession>
<name>A0A2S9Y7E2_9BACT</name>
<evidence type="ECO:0000313" key="2">
    <source>
        <dbReference type="Proteomes" id="UP000237968"/>
    </source>
</evidence>